<name>A0A382EKG3_9ZZZZ</name>
<proteinExistence type="predicted"/>
<evidence type="ECO:0000313" key="1">
    <source>
        <dbReference type="EMBL" id="SVB50451.1"/>
    </source>
</evidence>
<gene>
    <name evidence="1" type="ORF">METZ01_LOCUS203305</name>
</gene>
<feature type="non-terminal residue" evidence="1">
    <location>
        <position position="49"/>
    </location>
</feature>
<sequence>MIAENIYDSVTKLYLYEPFDKTDIVFTDVDDISNGAAYFYDNKIIIWTS</sequence>
<reference evidence="1" key="1">
    <citation type="submission" date="2018-05" db="EMBL/GenBank/DDBJ databases">
        <authorList>
            <person name="Lanie J.A."/>
            <person name="Ng W.-L."/>
            <person name="Kazmierczak K.M."/>
            <person name="Andrzejewski T.M."/>
            <person name="Davidsen T.M."/>
            <person name="Wayne K.J."/>
            <person name="Tettelin H."/>
            <person name="Glass J.I."/>
            <person name="Rusch D."/>
            <person name="Podicherti R."/>
            <person name="Tsui H.-C.T."/>
            <person name="Winkler M.E."/>
        </authorList>
    </citation>
    <scope>NUCLEOTIDE SEQUENCE</scope>
</reference>
<dbReference type="EMBL" id="UINC01044677">
    <property type="protein sequence ID" value="SVB50451.1"/>
    <property type="molecule type" value="Genomic_DNA"/>
</dbReference>
<accession>A0A382EKG3</accession>
<protein>
    <submittedName>
        <fullName evidence="1">Uncharacterized protein</fullName>
    </submittedName>
</protein>
<dbReference type="AlphaFoldDB" id="A0A382EKG3"/>
<organism evidence="1">
    <name type="scientific">marine metagenome</name>
    <dbReference type="NCBI Taxonomy" id="408172"/>
    <lineage>
        <taxon>unclassified sequences</taxon>
        <taxon>metagenomes</taxon>
        <taxon>ecological metagenomes</taxon>
    </lineage>
</organism>